<evidence type="ECO:0000256" key="1">
    <source>
        <dbReference type="ARBA" id="ARBA00006721"/>
    </source>
</evidence>
<dbReference type="Pfam" id="PF01755">
    <property type="entry name" value="Glyco_transf_25"/>
    <property type="match status" value="1"/>
</dbReference>
<reference evidence="6" key="1">
    <citation type="submission" date="2021-01" db="UniProtKB">
        <authorList>
            <consortium name="EnsemblMetazoa"/>
        </authorList>
    </citation>
    <scope>IDENTIFICATION</scope>
</reference>
<name>A0A7M7JZT8_VARDE</name>
<dbReference type="EnsemblMetazoa" id="XM_022799546">
    <property type="protein sequence ID" value="XP_022655281"/>
    <property type="gene ID" value="LOC111247948"/>
</dbReference>
<dbReference type="InParanoid" id="A0A7M7JZT8"/>
<dbReference type="RefSeq" id="XP_022655281.1">
    <property type="nucleotide sequence ID" value="XM_022799546.1"/>
</dbReference>
<dbReference type="GO" id="GO:0050211">
    <property type="term" value="F:procollagen galactosyltransferase activity"/>
    <property type="evidence" value="ECO:0007669"/>
    <property type="project" value="TreeGrafter"/>
</dbReference>
<dbReference type="InterPro" id="IPR006568">
    <property type="entry name" value="PSP_pro-rich"/>
</dbReference>
<dbReference type="EnsemblMetazoa" id="XM_022799545">
    <property type="protein sequence ID" value="XP_022655280"/>
    <property type="gene ID" value="LOC111247948"/>
</dbReference>
<dbReference type="EnsemblMetazoa" id="XM_022799544">
    <property type="protein sequence ID" value="XP_022655279"/>
    <property type="gene ID" value="LOC111247948"/>
</dbReference>
<evidence type="ECO:0000256" key="2">
    <source>
        <dbReference type="ARBA" id="ARBA00022676"/>
    </source>
</evidence>
<feature type="compositionally biased region" description="Basic and acidic residues" evidence="4">
    <location>
        <begin position="877"/>
        <end position="889"/>
    </location>
</feature>
<evidence type="ECO:0000313" key="7">
    <source>
        <dbReference type="Proteomes" id="UP000594260"/>
    </source>
</evidence>
<dbReference type="InterPro" id="IPR050757">
    <property type="entry name" value="Collagen_mod_GT25"/>
</dbReference>
<comment type="similarity">
    <text evidence="1">Belongs to the glycosyltransferase 25 family.</text>
</comment>
<dbReference type="GeneID" id="111247948"/>
<proteinExistence type="inferred from homology"/>
<dbReference type="Proteomes" id="UP000594260">
    <property type="component" value="Unplaced"/>
</dbReference>
<dbReference type="SUPFAM" id="SSF53448">
    <property type="entry name" value="Nucleotide-diphospho-sugar transferases"/>
    <property type="match status" value="1"/>
</dbReference>
<dbReference type="Gene3D" id="3.90.550.10">
    <property type="entry name" value="Spore Coat Polysaccharide Biosynthesis Protein SpsA, Chain A"/>
    <property type="match status" value="1"/>
</dbReference>
<keyword evidence="3" id="KW-0808">Transferase</keyword>
<feature type="compositionally biased region" description="Acidic residues" evidence="4">
    <location>
        <begin position="754"/>
        <end position="764"/>
    </location>
</feature>
<feature type="domain" description="PSP proline-rich" evidence="5">
    <location>
        <begin position="668"/>
        <end position="720"/>
    </location>
</feature>
<feature type="compositionally biased region" description="Basic and acidic residues" evidence="4">
    <location>
        <begin position="906"/>
        <end position="930"/>
    </location>
</feature>
<evidence type="ECO:0000256" key="4">
    <source>
        <dbReference type="SAM" id="MobiDB-lite"/>
    </source>
</evidence>
<dbReference type="RefSeq" id="XP_022655279.1">
    <property type="nucleotide sequence ID" value="XM_022799544.1"/>
</dbReference>
<dbReference type="InterPro" id="IPR002654">
    <property type="entry name" value="Glyco_trans_25"/>
</dbReference>
<organism evidence="6 7">
    <name type="scientific">Varroa destructor</name>
    <name type="common">Honeybee mite</name>
    <dbReference type="NCBI Taxonomy" id="109461"/>
    <lineage>
        <taxon>Eukaryota</taxon>
        <taxon>Metazoa</taxon>
        <taxon>Ecdysozoa</taxon>
        <taxon>Arthropoda</taxon>
        <taxon>Chelicerata</taxon>
        <taxon>Arachnida</taxon>
        <taxon>Acari</taxon>
        <taxon>Parasitiformes</taxon>
        <taxon>Mesostigmata</taxon>
        <taxon>Gamasina</taxon>
        <taxon>Dermanyssoidea</taxon>
        <taxon>Varroidae</taxon>
        <taxon>Varroa</taxon>
    </lineage>
</organism>
<dbReference type="Pfam" id="PF04046">
    <property type="entry name" value="PSP"/>
    <property type="match status" value="1"/>
</dbReference>
<dbReference type="RefSeq" id="XP_022655280.1">
    <property type="nucleotide sequence ID" value="XM_022799545.1"/>
</dbReference>
<evidence type="ECO:0000256" key="3">
    <source>
        <dbReference type="ARBA" id="ARBA00022679"/>
    </source>
</evidence>
<keyword evidence="7" id="KW-1185">Reference proteome</keyword>
<dbReference type="OrthoDB" id="47375at2759"/>
<evidence type="ECO:0000313" key="6">
    <source>
        <dbReference type="EnsemblMetazoa" id="XP_022655280"/>
    </source>
</evidence>
<protein>
    <recommendedName>
        <fullName evidence="5">PSP proline-rich domain-containing protein</fullName>
    </recommendedName>
</protein>
<dbReference type="InterPro" id="IPR029044">
    <property type="entry name" value="Nucleotide-diphossugar_trans"/>
</dbReference>
<feature type="region of interest" description="Disordered" evidence="4">
    <location>
        <begin position="731"/>
        <end position="766"/>
    </location>
</feature>
<dbReference type="PANTHER" id="PTHR10730:SF53">
    <property type="entry name" value="GLYCOSYLTRANSFERASE 25 FAMILY MEMBER"/>
    <property type="match status" value="1"/>
</dbReference>
<dbReference type="FunCoup" id="A0A7M7JZT8">
    <property type="interactions" value="304"/>
</dbReference>
<dbReference type="Pfam" id="PF03452">
    <property type="entry name" value="Anp1"/>
    <property type="match status" value="1"/>
</dbReference>
<accession>A0A7M7JZT8</accession>
<dbReference type="PANTHER" id="PTHR10730">
    <property type="entry name" value="PROCOLLAGEN-LYSINE,2-OXOGLUTARATE 5-DIOXYGENASE/GLYCOSYLTRANSFERASE 25 FAMILY MEMBER"/>
    <property type="match status" value="1"/>
</dbReference>
<evidence type="ECO:0000259" key="5">
    <source>
        <dbReference type="SMART" id="SM00581"/>
    </source>
</evidence>
<dbReference type="KEGG" id="vde:111247948"/>
<dbReference type="CDD" id="cd06532">
    <property type="entry name" value="Glyco_transf_25"/>
    <property type="match status" value="1"/>
</dbReference>
<keyword evidence="2" id="KW-0328">Glycosyltransferase</keyword>
<dbReference type="AlphaFoldDB" id="A0A7M7JZT8"/>
<sequence>MELPLISYWLPSGSAFSTKITGKMCQLLVILTCLLPLVVSETTRESYISKPERPDVLVVILASNEEHLISTFFGGFERLSYPKKNIGLWIRSDHNRDDTPHLLDVWLEKNARFYHSASVDIRMLPQEYEDNPTKHNWPVSRYKTLIRHKEDALSYAREQKIPFVWFLDTDAFITNENLLQDLMAENRTVIAPLLQSMSLYSNFWGEMDKLGCATARTCKTNNLMNFKDKYYVRSKNYMKIVERELIGIHPAALVHSAVLVDLRGRNSDWLTFRREILDPAQEKSLPLDDIIVFARSAQKAKIDQFITNRKIHGWMLASTGTVSMEQQELVNLKVDVTHKDQPLPESDVLRRLTRKPVKDSLGVDQVYLINLQRRRDRHDRMKYCFTELGVRYNYMPAVDGMKISAKMKESLGIRQLPEYRDPYRDRNLTLGEVGCFLSHYNIWQDILKQGYREAIIFEDDIHFVPYFRKRVMETVKAIRDQGHLELVYLGRKRLANASEPYLTGTDQLVQVDYSYWTLSYYINRRGAQKLIDGEPLSKIVPVDEYIPIMFDRKYFGHVKHHLEQLIRENNSDLSQLFYVDTAKTEAAPPHKQIYDSVKNSSLLDQNDSAVTPSGGNPGSRSCFNCLGDHHMSECTQPIDRRAIAENRRKLQPKQPCSNTRFFEDEERASRFTPGRWGRRLLEAIGVRRNELPPFVYRMRVLGYPPGWLQEAEVETSGLKIFDGHGNEVKKTRPIKTRKEKAAAEDGEVLSAGSDDLDSDEDDDNELRYDPTKLIEVPGFNMPLPSNCVDDHRRQGMPPLQPHQMKENALQSMKAKQEPQKKFMRRMNLLPPKNTASKLDSETGGSDEKSLLKRKLNLPLPKNETSGTASNGAGEGKAASETDKTDEAPATKKICKSIESDGIDEAGQTRDSQERPTEGADDNKEAKRDNNAMDDPTSSKSCVKLHRSLSLGSVPGTPIPASISRVVSLPDPQKWSIGVADHIPFENLPGATGTFEKMRGLLAKIKDLRNGDS</sequence>
<feature type="region of interest" description="Disordered" evidence="4">
    <location>
        <begin position="786"/>
        <end position="941"/>
    </location>
</feature>
<dbReference type="SMART" id="SM00581">
    <property type="entry name" value="PSP"/>
    <property type="match status" value="1"/>
</dbReference>